<feature type="domain" description="Carrier" evidence="1">
    <location>
        <begin position="2"/>
        <end position="78"/>
    </location>
</feature>
<dbReference type="Proteomes" id="UP000235598">
    <property type="component" value="Unassembled WGS sequence"/>
</dbReference>
<dbReference type="SUPFAM" id="SSF47336">
    <property type="entry name" value="ACP-like"/>
    <property type="match status" value="1"/>
</dbReference>
<dbReference type="Proteomes" id="UP000809290">
    <property type="component" value="Unassembled WGS sequence"/>
</dbReference>
<gene>
    <name evidence="3" type="ORF">CJ199_04125</name>
    <name evidence="2" type="ORF">JOE56_001988</name>
</gene>
<dbReference type="Gene3D" id="1.10.1200.10">
    <property type="entry name" value="ACP-like"/>
    <property type="match status" value="1"/>
</dbReference>
<name>A0A2N6VQY9_9MICO</name>
<reference evidence="3 4" key="1">
    <citation type="submission" date="2017-09" db="EMBL/GenBank/DDBJ databases">
        <title>Bacterial strain isolated from the female urinary microbiota.</title>
        <authorList>
            <person name="Thomas-White K."/>
            <person name="Kumar N."/>
            <person name="Forster S."/>
            <person name="Putonti C."/>
            <person name="Lawley T."/>
            <person name="Wolfe A.J."/>
        </authorList>
    </citation>
    <scope>NUCLEOTIDE SEQUENCE [LARGE SCALE GENOMIC DNA]</scope>
    <source>
        <strain evidence="3 4">UMB1301</strain>
    </source>
</reference>
<evidence type="ECO:0000313" key="2">
    <source>
        <dbReference type="EMBL" id="MBM7817294.1"/>
    </source>
</evidence>
<reference evidence="2 5" key="2">
    <citation type="submission" date="2021-01" db="EMBL/GenBank/DDBJ databases">
        <title>Sequencing the genomes of 1000 actinobacteria strains.</title>
        <authorList>
            <person name="Klenk H.-P."/>
        </authorList>
    </citation>
    <scope>NUCLEOTIDE SEQUENCE [LARGE SCALE GENOMIC DNA]</scope>
    <source>
        <strain evidence="2 5">DSM 13657</strain>
    </source>
</reference>
<dbReference type="GeneID" id="301811909"/>
<organism evidence="3 4">
    <name type="scientific">Brevibacterium paucivorans</name>
    <dbReference type="NCBI Taxonomy" id="170994"/>
    <lineage>
        <taxon>Bacteria</taxon>
        <taxon>Bacillati</taxon>
        <taxon>Actinomycetota</taxon>
        <taxon>Actinomycetes</taxon>
        <taxon>Micrococcales</taxon>
        <taxon>Brevibacteriaceae</taxon>
        <taxon>Brevibacterium</taxon>
    </lineage>
</organism>
<dbReference type="PROSITE" id="PS50075">
    <property type="entry name" value="CARRIER"/>
    <property type="match status" value="1"/>
</dbReference>
<sequence>MDDIPTSLDQLIDQIRETLGSPNEPLAADDDLFTAGLDSIRLMHLTDRWAQAGATVDPMALLDEPTPAGFWDALQGASKTT</sequence>
<dbReference type="InterPro" id="IPR009081">
    <property type="entry name" value="PP-bd_ACP"/>
</dbReference>
<accession>A0A2N6VQY9</accession>
<dbReference type="AlphaFoldDB" id="A0A2N6VQY9"/>
<dbReference type="EMBL" id="PNHK01000001">
    <property type="protein sequence ID" value="PMD06555.1"/>
    <property type="molecule type" value="Genomic_DNA"/>
</dbReference>
<evidence type="ECO:0000259" key="1">
    <source>
        <dbReference type="PROSITE" id="PS50075"/>
    </source>
</evidence>
<protein>
    <submittedName>
        <fullName evidence="2">Aryl carrier-like protein</fullName>
    </submittedName>
    <submittedName>
        <fullName evidence="3">Isochorismatase</fullName>
    </submittedName>
</protein>
<dbReference type="InterPro" id="IPR036736">
    <property type="entry name" value="ACP-like_sf"/>
</dbReference>
<evidence type="ECO:0000313" key="5">
    <source>
        <dbReference type="Proteomes" id="UP000809290"/>
    </source>
</evidence>
<dbReference type="OrthoDB" id="2455700at2"/>
<dbReference type="EMBL" id="JAFBCP010000001">
    <property type="protein sequence ID" value="MBM7817294.1"/>
    <property type="molecule type" value="Genomic_DNA"/>
</dbReference>
<evidence type="ECO:0000313" key="4">
    <source>
        <dbReference type="Proteomes" id="UP000235598"/>
    </source>
</evidence>
<comment type="caution">
    <text evidence="3">The sequence shown here is derived from an EMBL/GenBank/DDBJ whole genome shotgun (WGS) entry which is preliminary data.</text>
</comment>
<dbReference type="Pfam" id="PF00550">
    <property type="entry name" value="PP-binding"/>
    <property type="match status" value="1"/>
</dbReference>
<keyword evidence="5" id="KW-1185">Reference proteome</keyword>
<dbReference type="RefSeq" id="WP_035007435.1">
    <property type="nucleotide sequence ID" value="NZ_BAAAIM010000005.1"/>
</dbReference>
<evidence type="ECO:0000313" key="3">
    <source>
        <dbReference type="EMBL" id="PMD06555.1"/>
    </source>
</evidence>
<proteinExistence type="predicted"/>